<dbReference type="Gene3D" id="3.30.10.20">
    <property type="match status" value="2"/>
</dbReference>
<feature type="compositionally biased region" description="Pro residues" evidence="11">
    <location>
        <begin position="502"/>
        <end position="521"/>
    </location>
</feature>
<evidence type="ECO:0000256" key="11">
    <source>
        <dbReference type="SAM" id="MobiDB-lite"/>
    </source>
</evidence>
<dbReference type="EC" id="2.7.11.1" evidence="1"/>
<evidence type="ECO:0000259" key="13">
    <source>
        <dbReference type="PROSITE" id="PS51178"/>
    </source>
</evidence>
<dbReference type="InterPro" id="IPR017441">
    <property type="entry name" value="Protein_kinase_ATP_BS"/>
</dbReference>
<keyword evidence="5 10" id="KW-0547">Nucleotide-binding</keyword>
<keyword evidence="2" id="KW-0723">Serine/threonine-protein kinase</keyword>
<reference evidence="14 15" key="1">
    <citation type="submission" date="2020-05" db="EMBL/GenBank/DDBJ databases">
        <title>Genome Sequencing of Type Strains.</title>
        <authorList>
            <person name="Lemaire J.F."/>
            <person name="Inderbitzin P."/>
            <person name="Gregorio O.A."/>
            <person name="Collins S.B."/>
            <person name="Wespe N."/>
            <person name="Knight-Connoni V."/>
        </authorList>
    </citation>
    <scope>NUCLEOTIDE SEQUENCE [LARGE SCALE GENOMIC DNA]</scope>
    <source>
        <strain evidence="14 15">ATCC 25174</strain>
    </source>
</reference>
<proteinExistence type="predicted"/>
<dbReference type="InterPro" id="IPR000719">
    <property type="entry name" value="Prot_kinase_dom"/>
</dbReference>
<dbReference type="SUPFAM" id="SSF56112">
    <property type="entry name" value="Protein kinase-like (PK-like)"/>
    <property type="match status" value="1"/>
</dbReference>
<keyword evidence="7 10" id="KW-0067">ATP-binding</keyword>
<comment type="catalytic activity">
    <reaction evidence="8">
        <text>L-threonyl-[protein] + ATP = O-phospho-L-threonyl-[protein] + ADP + H(+)</text>
        <dbReference type="Rhea" id="RHEA:46608"/>
        <dbReference type="Rhea" id="RHEA-COMP:11060"/>
        <dbReference type="Rhea" id="RHEA-COMP:11605"/>
        <dbReference type="ChEBI" id="CHEBI:15378"/>
        <dbReference type="ChEBI" id="CHEBI:30013"/>
        <dbReference type="ChEBI" id="CHEBI:30616"/>
        <dbReference type="ChEBI" id="CHEBI:61977"/>
        <dbReference type="ChEBI" id="CHEBI:456216"/>
        <dbReference type="EC" id="2.7.11.1"/>
    </reaction>
</comment>
<keyword evidence="3" id="KW-0808">Transferase</keyword>
<dbReference type="InterPro" id="IPR011009">
    <property type="entry name" value="Kinase-like_dom_sf"/>
</dbReference>
<dbReference type="RefSeq" id="WP_175346442.1">
    <property type="nucleotide sequence ID" value="NZ_JABMCI010000052.1"/>
</dbReference>
<keyword evidence="15" id="KW-1185">Reference proteome</keyword>
<dbReference type="SMART" id="SM00740">
    <property type="entry name" value="PASTA"/>
    <property type="match status" value="2"/>
</dbReference>
<comment type="caution">
    <text evidence="14">The sequence shown here is derived from an EMBL/GenBank/DDBJ whole genome shotgun (WGS) entry which is preliminary data.</text>
</comment>
<evidence type="ECO:0000256" key="9">
    <source>
        <dbReference type="ARBA" id="ARBA00048679"/>
    </source>
</evidence>
<name>A0A7Y5ZYQ9_9CELL</name>
<evidence type="ECO:0000256" key="6">
    <source>
        <dbReference type="ARBA" id="ARBA00022777"/>
    </source>
</evidence>
<feature type="domain" description="PASTA" evidence="13">
    <location>
        <begin position="431"/>
        <end position="497"/>
    </location>
</feature>
<evidence type="ECO:0000256" key="7">
    <source>
        <dbReference type="ARBA" id="ARBA00022840"/>
    </source>
</evidence>
<feature type="region of interest" description="Disordered" evidence="11">
    <location>
        <begin position="498"/>
        <end position="521"/>
    </location>
</feature>
<dbReference type="InterPro" id="IPR008266">
    <property type="entry name" value="Tyr_kinase_AS"/>
</dbReference>
<accession>A0A7Y5ZYQ9</accession>
<organism evidence="14 15">
    <name type="scientific">Cellulomonas humilata</name>
    <dbReference type="NCBI Taxonomy" id="144055"/>
    <lineage>
        <taxon>Bacteria</taxon>
        <taxon>Bacillati</taxon>
        <taxon>Actinomycetota</taxon>
        <taxon>Actinomycetes</taxon>
        <taxon>Micrococcales</taxon>
        <taxon>Cellulomonadaceae</taxon>
        <taxon>Cellulomonas</taxon>
    </lineage>
</organism>
<dbReference type="PROSITE" id="PS51178">
    <property type="entry name" value="PASTA"/>
    <property type="match status" value="1"/>
</dbReference>
<evidence type="ECO:0000256" key="1">
    <source>
        <dbReference type="ARBA" id="ARBA00012513"/>
    </source>
</evidence>
<dbReference type="GO" id="GO:0005524">
    <property type="term" value="F:ATP binding"/>
    <property type="evidence" value="ECO:0007669"/>
    <property type="project" value="UniProtKB-UniRule"/>
</dbReference>
<evidence type="ECO:0000256" key="5">
    <source>
        <dbReference type="ARBA" id="ARBA00022741"/>
    </source>
</evidence>
<evidence type="ECO:0000313" key="15">
    <source>
        <dbReference type="Proteomes" id="UP000565724"/>
    </source>
</evidence>
<feature type="region of interest" description="Disordered" evidence="11">
    <location>
        <begin position="333"/>
        <end position="368"/>
    </location>
</feature>
<dbReference type="Pfam" id="PF00069">
    <property type="entry name" value="Pkinase"/>
    <property type="match status" value="1"/>
</dbReference>
<feature type="binding site" evidence="10">
    <location>
        <position position="39"/>
    </location>
    <ligand>
        <name>ATP</name>
        <dbReference type="ChEBI" id="CHEBI:30616"/>
    </ligand>
</feature>
<dbReference type="Gene3D" id="3.30.200.20">
    <property type="entry name" value="Phosphorylase Kinase, domain 1"/>
    <property type="match status" value="1"/>
</dbReference>
<dbReference type="PROSITE" id="PS50011">
    <property type="entry name" value="PROTEIN_KINASE_DOM"/>
    <property type="match status" value="1"/>
</dbReference>
<evidence type="ECO:0000256" key="10">
    <source>
        <dbReference type="PROSITE-ProRule" id="PRU10141"/>
    </source>
</evidence>
<sequence>MTGQLLGGRYALGGLLGSGGSADVFAAVDVRLGRDVAVKVVRVPVPTGADPWAQLRGGARLDHPNVVHVLDAGTDTRGRAYLVLDLVVGRTLTDLLARGPMQPRDALTVLDGLLAGLEHAHERGVLHLDLSPSNVMVTSLGGPSAVLLDVGATPEPDPADPRVTVSPHYAAPEVATGARGDARSDVYSAGALLFHLVTGRPPFDHGDPQTVLAAQVSEVAPLPSAVRPGLPSDIDRIVRRALAKDPDRRHGGAADLRAEVRVALLLAGTRAAQPDPPRGAGYVRTTRELLPVRPVGPVLGGRPTSGGAWVTVGIAILGTAFVLWLALAQPSTAEPPSQAVATTPPVTRATPTRGTPTARVEPTTPPPVPTEVAVPALVGLTLGDARAALVAAGLTLGELVQADAAAPAETVLSSAPAGGAPARPSDPVALIVSTGLVGVPDVSGRELADARSTLVAAGFAVVERAVPASTAGVVQGSEPEAGARVPAGGTVVVLVGVAPSASPTPTPTPATLPTPSPSTEP</sequence>
<evidence type="ECO:0000256" key="4">
    <source>
        <dbReference type="ARBA" id="ARBA00022737"/>
    </source>
</evidence>
<dbReference type="CDD" id="cd06577">
    <property type="entry name" value="PASTA_pknB"/>
    <property type="match status" value="2"/>
</dbReference>
<dbReference type="CDD" id="cd14014">
    <property type="entry name" value="STKc_PknB_like"/>
    <property type="match status" value="1"/>
</dbReference>
<evidence type="ECO:0000256" key="2">
    <source>
        <dbReference type="ARBA" id="ARBA00022527"/>
    </source>
</evidence>
<feature type="compositionally biased region" description="Low complexity" evidence="11">
    <location>
        <begin position="339"/>
        <end position="362"/>
    </location>
</feature>
<dbReference type="Pfam" id="PF03793">
    <property type="entry name" value="PASTA"/>
    <property type="match status" value="2"/>
</dbReference>
<dbReference type="AlphaFoldDB" id="A0A7Y5ZYQ9"/>
<dbReference type="Proteomes" id="UP000565724">
    <property type="component" value="Unassembled WGS sequence"/>
</dbReference>
<evidence type="ECO:0000256" key="8">
    <source>
        <dbReference type="ARBA" id="ARBA00047899"/>
    </source>
</evidence>
<dbReference type="PANTHER" id="PTHR43289">
    <property type="entry name" value="MITOGEN-ACTIVATED PROTEIN KINASE KINASE KINASE 20-RELATED"/>
    <property type="match status" value="1"/>
</dbReference>
<keyword evidence="6" id="KW-0418">Kinase</keyword>
<evidence type="ECO:0000259" key="12">
    <source>
        <dbReference type="PROSITE" id="PS50011"/>
    </source>
</evidence>
<dbReference type="InterPro" id="IPR005543">
    <property type="entry name" value="PASTA_dom"/>
</dbReference>
<evidence type="ECO:0000256" key="3">
    <source>
        <dbReference type="ARBA" id="ARBA00022679"/>
    </source>
</evidence>
<keyword evidence="4" id="KW-0677">Repeat</keyword>
<dbReference type="PROSITE" id="PS00107">
    <property type="entry name" value="PROTEIN_KINASE_ATP"/>
    <property type="match status" value="1"/>
</dbReference>
<gene>
    <name evidence="14" type="ORF">HP550_04765</name>
</gene>
<dbReference type="GO" id="GO:0004674">
    <property type="term" value="F:protein serine/threonine kinase activity"/>
    <property type="evidence" value="ECO:0007669"/>
    <property type="project" value="UniProtKB-KW"/>
</dbReference>
<dbReference type="EMBL" id="JABMCI010000052">
    <property type="protein sequence ID" value="NUU16557.1"/>
    <property type="molecule type" value="Genomic_DNA"/>
</dbReference>
<dbReference type="PROSITE" id="PS00109">
    <property type="entry name" value="PROTEIN_KINASE_TYR"/>
    <property type="match status" value="1"/>
</dbReference>
<comment type="catalytic activity">
    <reaction evidence="9">
        <text>L-seryl-[protein] + ATP = O-phospho-L-seryl-[protein] + ADP + H(+)</text>
        <dbReference type="Rhea" id="RHEA:17989"/>
        <dbReference type="Rhea" id="RHEA-COMP:9863"/>
        <dbReference type="Rhea" id="RHEA-COMP:11604"/>
        <dbReference type="ChEBI" id="CHEBI:15378"/>
        <dbReference type="ChEBI" id="CHEBI:29999"/>
        <dbReference type="ChEBI" id="CHEBI:30616"/>
        <dbReference type="ChEBI" id="CHEBI:83421"/>
        <dbReference type="ChEBI" id="CHEBI:456216"/>
        <dbReference type="EC" id="2.7.11.1"/>
    </reaction>
</comment>
<evidence type="ECO:0000313" key="14">
    <source>
        <dbReference type="EMBL" id="NUU16557.1"/>
    </source>
</evidence>
<dbReference type="Gene3D" id="1.10.510.10">
    <property type="entry name" value="Transferase(Phosphotransferase) domain 1"/>
    <property type="match status" value="1"/>
</dbReference>
<feature type="domain" description="Protein kinase" evidence="12">
    <location>
        <begin position="10"/>
        <end position="265"/>
    </location>
</feature>
<dbReference type="PANTHER" id="PTHR43289:SF6">
    <property type="entry name" value="SERINE_THREONINE-PROTEIN KINASE NEKL-3"/>
    <property type="match status" value="1"/>
</dbReference>
<protein>
    <recommendedName>
        <fullName evidence="1">non-specific serine/threonine protein kinase</fullName>
        <ecNumber evidence="1">2.7.11.1</ecNumber>
    </recommendedName>
</protein>